<evidence type="ECO:0000313" key="2">
    <source>
        <dbReference type="Proteomes" id="UP000595437"/>
    </source>
</evidence>
<organism evidence="1 2">
    <name type="scientific">Caligus rogercresseyi</name>
    <name type="common">Sea louse</name>
    <dbReference type="NCBI Taxonomy" id="217165"/>
    <lineage>
        <taxon>Eukaryota</taxon>
        <taxon>Metazoa</taxon>
        <taxon>Ecdysozoa</taxon>
        <taxon>Arthropoda</taxon>
        <taxon>Crustacea</taxon>
        <taxon>Multicrustacea</taxon>
        <taxon>Hexanauplia</taxon>
        <taxon>Copepoda</taxon>
        <taxon>Siphonostomatoida</taxon>
        <taxon>Caligidae</taxon>
        <taxon>Caligus</taxon>
    </lineage>
</organism>
<gene>
    <name evidence="1" type="ORF">FKW44_013430</name>
</gene>
<reference evidence="2" key="1">
    <citation type="submission" date="2021-01" db="EMBL/GenBank/DDBJ databases">
        <title>Caligus Genome Assembly.</title>
        <authorList>
            <person name="Gallardo-Escarate C."/>
        </authorList>
    </citation>
    <scope>NUCLEOTIDE SEQUENCE [LARGE SCALE GENOMIC DNA]</scope>
</reference>
<proteinExistence type="predicted"/>
<protein>
    <submittedName>
        <fullName evidence="1">Uncharacterized protein</fullName>
    </submittedName>
</protein>
<keyword evidence="2" id="KW-1185">Reference proteome</keyword>
<name>A0A7T8HKV9_CALRO</name>
<sequence length="51" mass="5662">MKETAHGKEVGEEDISEQSVNFSLAIKPVENKVKNHATHESGERVALKEET</sequence>
<dbReference type="Proteomes" id="UP000595437">
    <property type="component" value="Chromosome 8"/>
</dbReference>
<evidence type="ECO:0000313" key="1">
    <source>
        <dbReference type="EMBL" id="QQP51934.1"/>
    </source>
</evidence>
<dbReference type="EMBL" id="CP045897">
    <property type="protein sequence ID" value="QQP51934.1"/>
    <property type="molecule type" value="Genomic_DNA"/>
</dbReference>
<accession>A0A7T8HKV9</accession>
<dbReference type="AlphaFoldDB" id="A0A7T8HKV9"/>